<keyword evidence="3" id="KW-1185">Reference proteome</keyword>
<organism evidence="2 3">
    <name type="scientific">Acanthosepion pharaonis</name>
    <name type="common">Pharaoh cuttlefish</name>
    <name type="synonym">Sepia pharaonis</name>
    <dbReference type="NCBI Taxonomy" id="158019"/>
    <lineage>
        <taxon>Eukaryota</taxon>
        <taxon>Metazoa</taxon>
        <taxon>Spiralia</taxon>
        <taxon>Lophotrochozoa</taxon>
        <taxon>Mollusca</taxon>
        <taxon>Cephalopoda</taxon>
        <taxon>Coleoidea</taxon>
        <taxon>Decapodiformes</taxon>
        <taxon>Sepiida</taxon>
        <taxon>Sepiina</taxon>
        <taxon>Sepiidae</taxon>
        <taxon>Acanthosepion</taxon>
    </lineage>
</organism>
<dbReference type="AlphaFoldDB" id="A0A812CDC8"/>
<evidence type="ECO:0000313" key="2">
    <source>
        <dbReference type="EMBL" id="CAE1265731.1"/>
    </source>
</evidence>
<sequence>MLFPGEAQFPLLRDCLIHFTCSFPGKALIPLLRDSLSWKSFNSSLRDSHSFLHALSWRKAFVPLLRDCLIHFTCSFLEKGFIPLLRDCFNSLSFVTVSFIFTCSFLEKLLIPLLRDCLIHFTCSFSWKGFNSSPSLLSHSFYILFPGDCLPFSPLFRDCLFHFTYFSSSLLDSFLKSFLIPLLRDCLIHFTCLFFWKALIPLCFSFILPLPSL</sequence>
<gene>
    <name evidence="2" type="ORF">SPHA_34823</name>
</gene>
<reference evidence="2" key="1">
    <citation type="submission" date="2021-01" db="EMBL/GenBank/DDBJ databases">
        <authorList>
            <person name="Li R."/>
            <person name="Bekaert M."/>
        </authorList>
    </citation>
    <scope>NUCLEOTIDE SEQUENCE</scope>
    <source>
        <strain evidence="2">Farmed</strain>
    </source>
</reference>
<keyword evidence="1" id="KW-0472">Membrane</keyword>
<keyword evidence="1" id="KW-1133">Transmembrane helix</keyword>
<keyword evidence="1" id="KW-0812">Transmembrane</keyword>
<name>A0A812CDC8_ACAPH</name>
<dbReference type="Proteomes" id="UP000597762">
    <property type="component" value="Unassembled WGS sequence"/>
</dbReference>
<dbReference type="EMBL" id="CAHIKZ030001488">
    <property type="protein sequence ID" value="CAE1265731.1"/>
    <property type="molecule type" value="Genomic_DNA"/>
</dbReference>
<proteinExistence type="predicted"/>
<protein>
    <submittedName>
        <fullName evidence="2">Uncharacterized protein</fullName>
    </submittedName>
</protein>
<evidence type="ECO:0000313" key="3">
    <source>
        <dbReference type="Proteomes" id="UP000597762"/>
    </source>
</evidence>
<evidence type="ECO:0000256" key="1">
    <source>
        <dbReference type="SAM" id="Phobius"/>
    </source>
</evidence>
<accession>A0A812CDC8</accession>
<feature type="transmembrane region" description="Helical" evidence="1">
    <location>
        <begin position="186"/>
        <end position="208"/>
    </location>
</feature>
<comment type="caution">
    <text evidence="2">The sequence shown here is derived from an EMBL/GenBank/DDBJ whole genome shotgun (WGS) entry which is preliminary data.</text>
</comment>